<accession>A0A3P8W4H8</accession>
<dbReference type="AlphaFoldDB" id="A0A3P8W4H8"/>
<evidence type="ECO:0000313" key="8">
    <source>
        <dbReference type="Proteomes" id="UP000265120"/>
    </source>
</evidence>
<dbReference type="Ensembl" id="ENSCSET00000021733.1">
    <property type="protein sequence ID" value="ENSCSEP00000021457.1"/>
    <property type="gene ID" value="ENSCSEG00000013693.1"/>
</dbReference>
<evidence type="ECO:0000256" key="6">
    <source>
        <dbReference type="SAM" id="SignalP"/>
    </source>
</evidence>
<protein>
    <submittedName>
        <fullName evidence="7">Uncharacterized protein</fullName>
    </submittedName>
</protein>
<dbReference type="GO" id="GO:0005576">
    <property type="term" value="C:extracellular region"/>
    <property type="evidence" value="ECO:0007669"/>
    <property type="project" value="UniProtKB-SubCell"/>
</dbReference>
<dbReference type="GO" id="GO:0008217">
    <property type="term" value="P:regulation of blood pressure"/>
    <property type="evidence" value="ECO:0007669"/>
    <property type="project" value="InterPro"/>
</dbReference>
<feature type="signal peptide" evidence="6">
    <location>
        <begin position="1"/>
        <end position="27"/>
    </location>
</feature>
<dbReference type="GO" id="GO:0097746">
    <property type="term" value="P:blood vessel diameter maintenance"/>
    <property type="evidence" value="ECO:0007669"/>
    <property type="project" value="InterPro"/>
</dbReference>
<organism evidence="7 8">
    <name type="scientific">Cynoglossus semilaevis</name>
    <name type="common">Tongue sole</name>
    <dbReference type="NCBI Taxonomy" id="244447"/>
    <lineage>
        <taxon>Eukaryota</taxon>
        <taxon>Metazoa</taxon>
        <taxon>Chordata</taxon>
        <taxon>Craniata</taxon>
        <taxon>Vertebrata</taxon>
        <taxon>Euteleostomi</taxon>
        <taxon>Actinopterygii</taxon>
        <taxon>Neopterygii</taxon>
        <taxon>Teleostei</taxon>
        <taxon>Neoteleostei</taxon>
        <taxon>Acanthomorphata</taxon>
        <taxon>Carangaria</taxon>
        <taxon>Pleuronectiformes</taxon>
        <taxon>Pleuronectoidei</taxon>
        <taxon>Cynoglossidae</taxon>
        <taxon>Cynoglossinae</taxon>
        <taxon>Cynoglossus</taxon>
    </lineage>
</organism>
<sequence>MDKSTILNHSLGLLGLFLLQGVLTVDGRSTFNPGNHIFYQNEDTDTQNKILALLLHKSVIPVGKDEPLACFWKYCV</sequence>
<dbReference type="GeneTree" id="ENSGT01030000234774"/>
<keyword evidence="4" id="KW-0372">Hormone</keyword>
<keyword evidence="8" id="KW-1185">Reference proteome</keyword>
<keyword evidence="5" id="KW-1015">Disulfide bond</keyword>
<dbReference type="InterPro" id="IPR001483">
    <property type="entry name" value="Urotensin_II"/>
</dbReference>
<comment type="similarity">
    <text evidence="2">Belongs to the urotensin-2 family.</text>
</comment>
<name>A0A3P8W4H8_CYNSE</name>
<evidence type="ECO:0000256" key="5">
    <source>
        <dbReference type="ARBA" id="ARBA00023157"/>
    </source>
</evidence>
<evidence type="ECO:0000256" key="3">
    <source>
        <dbReference type="ARBA" id="ARBA00022525"/>
    </source>
</evidence>
<evidence type="ECO:0000256" key="2">
    <source>
        <dbReference type="ARBA" id="ARBA00006719"/>
    </source>
</evidence>
<keyword evidence="6" id="KW-0732">Signal</keyword>
<dbReference type="PROSITE" id="PS00984">
    <property type="entry name" value="UROTENSIN_II"/>
    <property type="match status" value="1"/>
</dbReference>
<reference evidence="7" key="2">
    <citation type="submission" date="2025-08" db="UniProtKB">
        <authorList>
            <consortium name="Ensembl"/>
        </authorList>
    </citation>
    <scope>IDENTIFICATION</scope>
</reference>
<comment type="subcellular location">
    <subcellularLocation>
        <location evidence="1">Secreted</location>
    </subcellularLocation>
</comment>
<dbReference type="STRING" id="244447.ENSCSEP00000021457"/>
<evidence type="ECO:0000256" key="1">
    <source>
        <dbReference type="ARBA" id="ARBA00004613"/>
    </source>
</evidence>
<dbReference type="OMA" id="CTSSECF"/>
<reference evidence="7 8" key="1">
    <citation type="journal article" date="2014" name="Nat. Genet.">
        <title>Whole-genome sequence of a flatfish provides insights into ZW sex chromosome evolution and adaptation to a benthic lifestyle.</title>
        <authorList>
            <person name="Chen S."/>
            <person name="Zhang G."/>
            <person name="Shao C."/>
            <person name="Huang Q."/>
            <person name="Liu G."/>
            <person name="Zhang P."/>
            <person name="Song W."/>
            <person name="An N."/>
            <person name="Chalopin D."/>
            <person name="Volff J.N."/>
            <person name="Hong Y."/>
            <person name="Li Q."/>
            <person name="Sha Z."/>
            <person name="Zhou H."/>
            <person name="Xie M."/>
            <person name="Yu Q."/>
            <person name="Liu Y."/>
            <person name="Xiang H."/>
            <person name="Wang N."/>
            <person name="Wu K."/>
            <person name="Yang C."/>
            <person name="Zhou Q."/>
            <person name="Liao X."/>
            <person name="Yang L."/>
            <person name="Hu Q."/>
            <person name="Zhang J."/>
            <person name="Meng L."/>
            <person name="Jin L."/>
            <person name="Tian Y."/>
            <person name="Lian J."/>
            <person name="Yang J."/>
            <person name="Miao G."/>
            <person name="Liu S."/>
            <person name="Liang Z."/>
            <person name="Yan F."/>
            <person name="Li Y."/>
            <person name="Sun B."/>
            <person name="Zhang H."/>
            <person name="Zhang J."/>
            <person name="Zhu Y."/>
            <person name="Du M."/>
            <person name="Zhao Y."/>
            <person name="Schartl M."/>
            <person name="Tang Q."/>
            <person name="Wang J."/>
        </authorList>
    </citation>
    <scope>NUCLEOTIDE SEQUENCE</scope>
</reference>
<reference evidence="7" key="3">
    <citation type="submission" date="2025-09" db="UniProtKB">
        <authorList>
            <consortium name="Ensembl"/>
        </authorList>
    </citation>
    <scope>IDENTIFICATION</scope>
</reference>
<evidence type="ECO:0000313" key="7">
    <source>
        <dbReference type="Ensembl" id="ENSCSEP00000021457.1"/>
    </source>
</evidence>
<evidence type="ECO:0000256" key="4">
    <source>
        <dbReference type="ARBA" id="ARBA00022702"/>
    </source>
</evidence>
<keyword evidence="3" id="KW-0964">Secreted</keyword>
<feature type="chain" id="PRO_5018175198" evidence="6">
    <location>
        <begin position="28"/>
        <end position="76"/>
    </location>
</feature>
<dbReference type="InParanoid" id="A0A3P8W4H8"/>
<dbReference type="Proteomes" id="UP000265120">
    <property type="component" value="Chromosome 2"/>
</dbReference>
<proteinExistence type="inferred from homology"/>
<dbReference type="GO" id="GO:0005179">
    <property type="term" value="F:hormone activity"/>
    <property type="evidence" value="ECO:0007669"/>
    <property type="project" value="UniProtKB-KW"/>
</dbReference>